<keyword evidence="3" id="KW-0732">Signal</keyword>
<comment type="subcellular location">
    <subcellularLocation>
        <location evidence="1">Secreted</location>
    </subcellularLocation>
</comment>
<dbReference type="GO" id="GO:0005576">
    <property type="term" value="C:extracellular region"/>
    <property type="evidence" value="ECO:0007669"/>
    <property type="project" value="UniProtKB-SubCell"/>
</dbReference>
<accession>X0UKW2</accession>
<protein>
    <submittedName>
        <fullName evidence="4">Uncharacterized protein</fullName>
    </submittedName>
</protein>
<dbReference type="Gene3D" id="2.160.20.10">
    <property type="entry name" value="Single-stranded right-handed beta-helix, Pectin lyase-like"/>
    <property type="match status" value="1"/>
</dbReference>
<sequence>SVQNQGTIVASLGKVYIGSGEKVTLNFAGNDLIGFVVDESITEQVMGPDGEPMESAIDNTGAISADGGEVVLSAKTAYDAIKSVINNEGIIEAKSLVNKNGRIALLGGDQGIVANSGVLNASGKEAGQTGGEVQVLGDKVGLFETAHIDVSGDLGGGTVLVGGDFQGSNPDIRNASRTYVGPDATITAEAYSEGDGGKVIVWADEATWFYGDINAQGGSLSGNGGFVEVSGKESLLFNGQVSTLAANGEIGTLLLDPDYITITNTG</sequence>
<organism evidence="4">
    <name type="scientific">marine sediment metagenome</name>
    <dbReference type="NCBI Taxonomy" id="412755"/>
    <lineage>
        <taxon>unclassified sequences</taxon>
        <taxon>metagenomes</taxon>
        <taxon>ecological metagenomes</taxon>
    </lineage>
</organism>
<evidence type="ECO:0000256" key="3">
    <source>
        <dbReference type="ARBA" id="ARBA00022729"/>
    </source>
</evidence>
<proteinExistence type="predicted"/>
<keyword evidence="2" id="KW-0964">Secreted</keyword>
<evidence type="ECO:0000256" key="2">
    <source>
        <dbReference type="ARBA" id="ARBA00022525"/>
    </source>
</evidence>
<dbReference type="InterPro" id="IPR011050">
    <property type="entry name" value="Pectin_lyase_fold/virulence"/>
</dbReference>
<dbReference type="SUPFAM" id="SSF51126">
    <property type="entry name" value="Pectin lyase-like"/>
    <property type="match status" value="1"/>
</dbReference>
<dbReference type="InterPro" id="IPR050909">
    <property type="entry name" value="Bact_Autotransporter_VF"/>
</dbReference>
<feature type="non-terminal residue" evidence="4">
    <location>
        <position position="1"/>
    </location>
</feature>
<dbReference type="PANTHER" id="PTHR12338">
    <property type="entry name" value="AUTOTRANSPORTER"/>
    <property type="match status" value="1"/>
</dbReference>
<feature type="non-terminal residue" evidence="4">
    <location>
        <position position="266"/>
    </location>
</feature>
<evidence type="ECO:0000313" key="4">
    <source>
        <dbReference type="EMBL" id="GAG00968.1"/>
    </source>
</evidence>
<evidence type="ECO:0000256" key="1">
    <source>
        <dbReference type="ARBA" id="ARBA00004613"/>
    </source>
</evidence>
<gene>
    <name evidence="4" type="ORF">S01H1_41679</name>
</gene>
<dbReference type="EMBL" id="BARS01026451">
    <property type="protein sequence ID" value="GAG00968.1"/>
    <property type="molecule type" value="Genomic_DNA"/>
</dbReference>
<dbReference type="AlphaFoldDB" id="X0UKW2"/>
<dbReference type="PANTHER" id="PTHR12338:SF8">
    <property type="entry name" value="HEME_HEMOPEXIN-BINDING PROTEIN"/>
    <property type="match status" value="1"/>
</dbReference>
<name>X0UKW2_9ZZZZ</name>
<reference evidence="4" key="1">
    <citation type="journal article" date="2014" name="Front. Microbiol.">
        <title>High frequency of phylogenetically diverse reductive dehalogenase-homologous genes in deep subseafloor sedimentary metagenomes.</title>
        <authorList>
            <person name="Kawai M."/>
            <person name="Futagami T."/>
            <person name="Toyoda A."/>
            <person name="Takaki Y."/>
            <person name="Nishi S."/>
            <person name="Hori S."/>
            <person name="Arai W."/>
            <person name="Tsubouchi T."/>
            <person name="Morono Y."/>
            <person name="Uchiyama I."/>
            <person name="Ito T."/>
            <person name="Fujiyama A."/>
            <person name="Inagaki F."/>
            <person name="Takami H."/>
        </authorList>
    </citation>
    <scope>NUCLEOTIDE SEQUENCE</scope>
    <source>
        <strain evidence="4">Expedition CK06-06</strain>
    </source>
</reference>
<comment type="caution">
    <text evidence="4">The sequence shown here is derived from an EMBL/GenBank/DDBJ whole genome shotgun (WGS) entry which is preliminary data.</text>
</comment>
<dbReference type="InterPro" id="IPR012334">
    <property type="entry name" value="Pectin_lyas_fold"/>
</dbReference>